<name>A0A559J2E9_9BACL</name>
<protein>
    <submittedName>
        <fullName evidence="2">HAD-IA family hydrolase</fullName>
    </submittedName>
</protein>
<dbReference type="EMBL" id="VNJK01000001">
    <property type="protein sequence ID" value="TVX94057.1"/>
    <property type="molecule type" value="Genomic_DNA"/>
</dbReference>
<comment type="caution">
    <text evidence="2">The sequence shown here is derived from an EMBL/GenBank/DDBJ whole genome shotgun (WGS) entry which is preliminary data.</text>
</comment>
<dbReference type="InterPro" id="IPR036412">
    <property type="entry name" value="HAD-like_sf"/>
</dbReference>
<gene>
    <name evidence="2" type="ORF">FPZ44_13930</name>
</gene>
<evidence type="ECO:0000313" key="2">
    <source>
        <dbReference type="EMBL" id="TVX94057.1"/>
    </source>
</evidence>
<dbReference type="Gene3D" id="3.40.50.1000">
    <property type="entry name" value="HAD superfamily/HAD-like"/>
    <property type="match status" value="1"/>
</dbReference>
<evidence type="ECO:0000256" key="1">
    <source>
        <dbReference type="SAM" id="MobiDB-lite"/>
    </source>
</evidence>
<dbReference type="NCBIfam" id="TIGR01549">
    <property type="entry name" value="HAD-SF-IA-v1"/>
    <property type="match status" value="1"/>
</dbReference>
<dbReference type="Pfam" id="PF13419">
    <property type="entry name" value="HAD_2"/>
    <property type="match status" value="1"/>
</dbReference>
<evidence type="ECO:0000313" key="3">
    <source>
        <dbReference type="Proteomes" id="UP000318102"/>
    </source>
</evidence>
<dbReference type="PANTHER" id="PTHR43434:SF1">
    <property type="entry name" value="PHOSPHOGLYCOLATE PHOSPHATASE"/>
    <property type="match status" value="1"/>
</dbReference>
<accession>A0A559J2E9</accession>
<organism evidence="2 3">
    <name type="scientific">Paenibacillus agilis</name>
    <dbReference type="NCBI Taxonomy" id="3020863"/>
    <lineage>
        <taxon>Bacteria</taxon>
        <taxon>Bacillati</taxon>
        <taxon>Bacillota</taxon>
        <taxon>Bacilli</taxon>
        <taxon>Bacillales</taxon>
        <taxon>Paenibacillaceae</taxon>
        <taxon>Paenibacillus</taxon>
    </lineage>
</organism>
<feature type="region of interest" description="Disordered" evidence="1">
    <location>
        <begin position="1"/>
        <end position="25"/>
    </location>
</feature>
<sequence>MNVLDDKSDQNHNADPTPTKNEKSNRYEHIKGIIFDMDNTLLQSKIDFQAMKQETYSFLVEHHILPEGLPIQQYTTSTIIEEAVATNRMSAELLQAMWEIPVRHEVAGMHGAVLEPGVTELLEQLHGYYHLAVVTNNSEKAAHSALRDNGIIHYFDHVAGREQMQSLKPSPDGFLYILNCYPTTAADEWLSIGDSWIDGKASERAGIEFIAYRADIEKMKNGEVFPRKYFSHIGELMKVLS</sequence>
<dbReference type="RefSeq" id="WP_144991132.1">
    <property type="nucleotide sequence ID" value="NZ_VNJK01000001.1"/>
</dbReference>
<dbReference type="SFLD" id="SFLDS00003">
    <property type="entry name" value="Haloacid_Dehalogenase"/>
    <property type="match status" value="1"/>
</dbReference>
<reference evidence="2 3" key="1">
    <citation type="submission" date="2019-07" db="EMBL/GenBank/DDBJ databases">
        <authorList>
            <person name="Kim J."/>
        </authorList>
    </citation>
    <scope>NUCLEOTIDE SEQUENCE [LARGE SCALE GENOMIC DNA]</scope>
    <source>
        <strain evidence="2 3">N4</strain>
    </source>
</reference>
<dbReference type="InterPro" id="IPR041492">
    <property type="entry name" value="HAD_2"/>
</dbReference>
<dbReference type="SUPFAM" id="SSF56784">
    <property type="entry name" value="HAD-like"/>
    <property type="match status" value="1"/>
</dbReference>
<dbReference type="InterPro" id="IPR006439">
    <property type="entry name" value="HAD-SF_hydro_IA"/>
</dbReference>
<keyword evidence="2" id="KW-0378">Hydrolase</keyword>
<keyword evidence="3" id="KW-1185">Reference proteome</keyword>
<dbReference type="Gene3D" id="1.10.150.730">
    <property type="match status" value="1"/>
</dbReference>
<dbReference type="PANTHER" id="PTHR43434">
    <property type="entry name" value="PHOSPHOGLYCOLATE PHOSPHATASE"/>
    <property type="match status" value="1"/>
</dbReference>
<feature type="compositionally biased region" description="Basic and acidic residues" evidence="1">
    <location>
        <begin position="1"/>
        <end position="12"/>
    </location>
</feature>
<dbReference type="Proteomes" id="UP000318102">
    <property type="component" value="Unassembled WGS sequence"/>
</dbReference>
<dbReference type="SFLD" id="SFLDG01129">
    <property type="entry name" value="C1.5:_HAD__Beta-PGM__Phosphata"/>
    <property type="match status" value="1"/>
</dbReference>
<dbReference type="InterPro" id="IPR050155">
    <property type="entry name" value="HAD-like_hydrolase_sf"/>
</dbReference>
<proteinExistence type="predicted"/>
<dbReference type="GO" id="GO:0006281">
    <property type="term" value="P:DNA repair"/>
    <property type="evidence" value="ECO:0007669"/>
    <property type="project" value="TreeGrafter"/>
</dbReference>
<dbReference type="AlphaFoldDB" id="A0A559J2E9"/>
<dbReference type="GO" id="GO:0008967">
    <property type="term" value="F:phosphoglycolate phosphatase activity"/>
    <property type="evidence" value="ECO:0007669"/>
    <property type="project" value="TreeGrafter"/>
</dbReference>
<dbReference type="InterPro" id="IPR023214">
    <property type="entry name" value="HAD_sf"/>
</dbReference>
<dbReference type="OrthoDB" id="9807630at2"/>